<sequence>MMVAENFRYDPFNIRIKELLDSGSIGKPYSAFWDCFDLLETSNKYAQTQWRIKHQYPGGFITDGGVHNIAVFRDLFGEIHSGKAITRSINPDLGEIDSMSFLFNTSSNVSCVFNYYFSSVGYQERMLKILGTEGTMVIKDKNIAIKKKNTPDYIETVQSQGGYKEEFENFYDAIRNGQKVKCTFLDAYKDLKALIDALESAINI</sequence>
<accession>A0A0L6JTI9</accession>
<name>A0A0L6JTI9_9FIRM</name>
<reference evidence="3" key="1">
    <citation type="submission" date="2015-07" db="EMBL/GenBank/DDBJ databases">
        <title>Near-Complete Genome Sequence of the Cellulolytic Bacterium Bacteroides (Pseudobacteroides) cellulosolvens ATCC 35603.</title>
        <authorList>
            <person name="Dassa B."/>
            <person name="Utturkar S.M."/>
            <person name="Klingeman D.M."/>
            <person name="Hurt R.A."/>
            <person name="Keller M."/>
            <person name="Xu J."/>
            <person name="Reddy Y.H.K."/>
            <person name="Borovok I."/>
            <person name="Grinberg I.R."/>
            <person name="Lamed R."/>
            <person name="Zhivin O."/>
            <person name="Bayer E.A."/>
            <person name="Brown S.D."/>
        </authorList>
    </citation>
    <scope>NUCLEOTIDE SEQUENCE [LARGE SCALE GENOMIC DNA]</scope>
    <source>
        <strain evidence="3">DSM 2933</strain>
    </source>
</reference>
<evidence type="ECO:0000313" key="2">
    <source>
        <dbReference type="EMBL" id="KNY28712.1"/>
    </source>
</evidence>
<keyword evidence="3" id="KW-1185">Reference proteome</keyword>
<dbReference type="AlphaFoldDB" id="A0A0L6JTI9"/>
<dbReference type="PANTHER" id="PTHR42840:SF5">
    <property type="entry name" value="NAD(P)-BINDING ROSSMANN-FOLD SUPERFAMILY PROTEIN"/>
    <property type="match status" value="1"/>
</dbReference>
<proteinExistence type="predicted"/>
<dbReference type="GO" id="GO:0016491">
    <property type="term" value="F:oxidoreductase activity"/>
    <property type="evidence" value="ECO:0007669"/>
    <property type="project" value="TreeGrafter"/>
</dbReference>
<dbReference type="GO" id="GO:0006740">
    <property type="term" value="P:NADPH regeneration"/>
    <property type="evidence" value="ECO:0007669"/>
    <property type="project" value="TreeGrafter"/>
</dbReference>
<comment type="caution">
    <text evidence="2">The sequence shown here is derived from an EMBL/GenBank/DDBJ whole genome shotgun (WGS) entry which is preliminary data.</text>
</comment>
<dbReference type="eggNOG" id="COG0673">
    <property type="taxonomic scope" value="Bacteria"/>
</dbReference>
<dbReference type="PANTHER" id="PTHR42840">
    <property type="entry name" value="NAD(P)-BINDING ROSSMANN-FOLD SUPERFAMILY PROTEIN-RELATED"/>
    <property type="match status" value="1"/>
</dbReference>
<dbReference type="STRING" id="398512.Bccel_3986"/>
<dbReference type="Proteomes" id="UP000036923">
    <property type="component" value="Unassembled WGS sequence"/>
</dbReference>
<evidence type="ECO:0000313" key="3">
    <source>
        <dbReference type="Proteomes" id="UP000036923"/>
    </source>
</evidence>
<feature type="domain" description="GFO/IDH/MocA-like oxidoreductase" evidence="1">
    <location>
        <begin position="15"/>
        <end position="136"/>
    </location>
</feature>
<dbReference type="EMBL" id="LGTC01000001">
    <property type="protein sequence ID" value="KNY28712.1"/>
    <property type="molecule type" value="Genomic_DNA"/>
</dbReference>
<dbReference type="SUPFAM" id="SSF55347">
    <property type="entry name" value="Glyceraldehyde-3-phosphate dehydrogenase-like, C-terminal domain"/>
    <property type="match status" value="1"/>
</dbReference>
<gene>
    <name evidence="2" type="ORF">Bccel_3986</name>
</gene>
<dbReference type="Gene3D" id="3.40.50.720">
    <property type="entry name" value="NAD(P)-binding Rossmann-like Domain"/>
    <property type="match status" value="1"/>
</dbReference>
<dbReference type="Pfam" id="PF22725">
    <property type="entry name" value="GFO_IDH_MocA_C3"/>
    <property type="match status" value="1"/>
</dbReference>
<dbReference type="GO" id="GO:0005737">
    <property type="term" value="C:cytoplasm"/>
    <property type="evidence" value="ECO:0007669"/>
    <property type="project" value="TreeGrafter"/>
</dbReference>
<protein>
    <submittedName>
        <fullName evidence="2">Oxidoreductase domain-containing protein</fullName>
    </submittedName>
</protein>
<evidence type="ECO:0000259" key="1">
    <source>
        <dbReference type="Pfam" id="PF22725"/>
    </source>
</evidence>
<organism evidence="2 3">
    <name type="scientific">Pseudobacteroides cellulosolvens ATCC 35603 = DSM 2933</name>
    <dbReference type="NCBI Taxonomy" id="398512"/>
    <lineage>
        <taxon>Bacteria</taxon>
        <taxon>Bacillati</taxon>
        <taxon>Bacillota</taxon>
        <taxon>Clostridia</taxon>
        <taxon>Eubacteriales</taxon>
        <taxon>Oscillospiraceae</taxon>
        <taxon>Pseudobacteroides</taxon>
    </lineage>
</organism>
<dbReference type="InterPro" id="IPR055170">
    <property type="entry name" value="GFO_IDH_MocA-like_dom"/>
</dbReference>
<dbReference type="Gene3D" id="3.30.360.10">
    <property type="entry name" value="Dihydrodipicolinate Reductase, domain 2"/>
    <property type="match status" value="1"/>
</dbReference>
<dbReference type="RefSeq" id="WP_050753646.1">
    <property type="nucleotide sequence ID" value="NZ_LGTC01000001.1"/>
</dbReference>